<reference evidence="8 9" key="1">
    <citation type="submission" date="2024-07" db="EMBL/GenBank/DDBJ databases">
        <title>Enhanced genomic and transcriptomic resources for Trichinella pseudospiralis and T. spiralis underpin the discovery of pronounced molecular differences between stages and species.</title>
        <authorList>
            <person name="Pasi K.K."/>
            <person name="La Rosa G."/>
            <person name="Gomez-Morales M.A."/>
            <person name="Tosini F."/>
            <person name="Sumanam S."/>
            <person name="Young N.D."/>
            <person name="Chang B.C."/>
            <person name="Robin G.B."/>
        </authorList>
    </citation>
    <scope>NUCLEOTIDE SEQUENCE [LARGE SCALE GENOMIC DNA]</scope>
    <source>
        <strain evidence="8">ISS534</strain>
    </source>
</reference>
<feature type="domain" description="Thioredoxin" evidence="7">
    <location>
        <begin position="73"/>
        <end position="231"/>
    </location>
</feature>
<organism evidence="8 9">
    <name type="scientific">Trichinella spiralis</name>
    <name type="common">Trichina worm</name>
    <dbReference type="NCBI Taxonomy" id="6334"/>
    <lineage>
        <taxon>Eukaryota</taxon>
        <taxon>Metazoa</taxon>
        <taxon>Ecdysozoa</taxon>
        <taxon>Nematoda</taxon>
        <taxon>Enoplea</taxon>
        <taxon>Dorylaimia</taxon>
        <taxon>Trichinellida</taxon>
        <taxon>Trichinellidae</taxon>
        <taxon>Trichinella</taxon>
    </lineage>
</organism>
<comment type="caution">
    <text evidence="8">The sequence shown here is derived from an EMBL/GenBank/DDBJ whole genome shotgun (WGS) entry which is preliminary data.</text>
</comment>
<dbReference type="PROSITE" id="PS51352">
    <property type="entry name" value="THIOREDOXIN_2"/>
    <property type="match status" value="1"/>
</dbReference>
<evidence type="ECO:0000256" key="3">
    <source>
        <dbReference type="ARBA" id="ARBA00022559"/>
    </source>
</evidence>
<dbReference type="Gene3D" id="3.40.30.10">
    <property type="entry name" value="Glutaredoxin"/>
    <property type="match status" value="1"/>
</dbReference>
<accession>A0ABR3KGS0</accession>
<evidence type="ECO:0000256" key="2">
    <source>
        <dbReference type="ARBA" id="ARBA00013017"/>
    </source>
</evidence>
<dbReference type="InterPro" id="IPR019479">
    <property type="entry name" value="Peroxiredoxin_C"/>
</dbReference>
<keyword evidence="4" id="KW-0049">Antioxidant</keyword>
<evidence type="ECO:0000256" key="5">
    <source>
        <dbReference type="ARBA" id="ARBA00023002"/>
    </source>
</evidence>
<protein>
    <recommendedName>
        <fullName evidence="2">thioredoxin-dependent peroxiredoxin</fullName>
        <ecNumber evidence="2">1.11.1.24</ecNumber>
    </recommendedName>
</protein>
<dbReference type="EC" id="1.11.1.24" evidence="2"/>
<evidence type="ECO:0000313" key="8">
    <source>
        <dbReference type="EMBL" id="KAL1237697.1"/>
    </source>
</evidence>
<dbReference type="InterPro" id="IPR000866">
    <property type="entry name" value="AhpC/TSA"/>
</dbReference>
<evidence type="ECO:0000259" key="7">
    <source>
        <dbReference type="PROSITE" id="PS51352"/>
    </source>
</evidence>
<dbReference type="CDD" id="cd03015">
    <property type="entry name" value="PRX_Typ2cys"/>
    <property type="match status" value="1"/>
</dbReference>
<dbReference type="InterPro" id="IPR013766">
    <property type="entry name" value="Thioredoxin_domain"/>
</dbReference>
<sequence length="265" mass="30325">MVKCQKLIYFTFHFNKIMLPQVLFRQSVSRCMRLTSVPLRLSHHKHDAKDEYQTITITYPKGSNINPSTPVLPRPQEKAPDFKSQAVISRKISEIKLSDYKGKWLILFFYPMDFTFVCPTEIIAFNDRAGEFKEINCELIACSTDSHFSHFGWINTPRKLSGLGEMKIPIMADFTKSISRSYGVLLEKDGIALRGLFLIDPHGILKHVSVNDLPVGRSVDEALRLVKAFQFFEKHGEVCPANWKPDGPTIKPNVDQAKEYFSKVK</sequence>
<evidence type="ECO:0000256" key="1">
    <source>
        <dbReference type="ARBA" id="ARBA00009796"/>
    </source>
</evidence>
<comment type="similarity">
    <text evidence="1">Belongs to the peroxiredoxin family. AhpC/Prx1 subfamily.</text>
</comment>
<keyword evidence="9" id="KW-1185">Reference proteome</keyword>
<dbReference type="PANTHER" id="PTHR10681:SF128">
    <property type="entry name" value="THIOREDOXIN-DEPENDENT PEROXIDE REDUCTASE, MITOCHONDRIAL"/>
    <property type="match status" value="1"/>
</dbReference>
<keyword evidence="3" id="KW-0575">Peroxidase</keyword>
<evidence type="ECO:0000256" key="6">
    <source>
        <dbReference type="ARBA" id="ARBA00049091"/>
    </source>
</evidence>
<dbReference type="PANTHER" id="PTHR10681">
    <property type="entry name" value="THIOREDOXIN PEROXIDASE"/>
    <property type="match status" value="1"/>
</dbReference>
<evidence type="ECO:0000313" key="9">
    <source>
        <dbReference type="Proteomes" id="UP001558632"/>
    </source>
</evidence>
<dbReference type="InterPro" id="IPR036249">
    <property type="entry name" value="Thioredoxin-like_sf"/>
</dbReference>
<name>A0ABR3KGS0_TRISP</name>
<evidence type="ECO:0000256" key="4">
    <source>
        <dbReference type="ARBA" id="ARBA00022862"/>
    </source>
</evidence>
<dbReference type="Pfam" id="PF10417">
    <property type="entry name" value="1-cysPrx_C"/>
    <property type="match status" value="1"/>
</dbReference>
<proteinExistence type="inferred from homology"/>
<dbReference type="SUPFAM" id="SSF52833">
    <property type="entry name" value="Thioredoxin-like"/>
    <property type="match status" value="1"/>
</dbReference>
<dbReference type="InterPro" id="IPR050217">
    <property type="entry name" value="Peroxiredoxin"/>
</dbReference>
<dbReference type="Pfam" id="PF00578">
    <property type="entry name" value="AhpC-TSA"/>
    <property type="match status" value="1"/>
</dbReference>
<dbReference type="Proteomes" id="UP001558632">
    <property type="component" value="Unassembled WGS sequence"/>
</dbReference>
<keyword evidence="5" id="KW-0560">Oxidoreductase</keyword>
<comment type="catalytic activity">
    <reaction evidence="6">
        <text>a hydroperoxide + [thioredoxin]-dithiol = an alcohol + [thioredoxin]-disulfide + H2O</text>
        <dbReference type="Rhea" id="RHEA:62620"/>
        <dbReference type="Rhea" id="RHEA-COMP:10698"/>
        <dbReference type="Rhea" id="RHEA-COMP:10700"/>
        <dbReference type="ChEBI" id="CHEBI:15377"/>
        <dbReference type="ChEBI" id="CHEBI:29950"/>
        <dbReference type="ChEBI" id="CHEBI:30879"/>
        <dbReference type="ChEBI" id="CHEBI:35924"/>
        <dbReference type="ChEBI" id="CHEBI:50058"/>
        <dbReference type="EC" id="1.11.1.24"/>
    </reaction>
</comment>
<gene>
    <name evidence="8" type="ORF">TSPI_02482</name>
</gene>
<dbReference type="EMBL" id="JBEUSY010000340">
    <property type="protein sequence ID" value="KAL1237697.1"/>
    <property type="molecule type" value="Genomic_DNA"/>
</dbReference>